<dbReference type="Proteomes" id="UP000887580">
    <property type="component" value="Unplaced"/>
</dbReference>
<name>A0AC35GWB6_9BILA</name>
<proteinExistence type="predicted"/>
<organism evidence="1 2">
    <name type="scientific">Panagrolaimus sp. PS1159</name>
    <dbReference type="NCBI Taxonomy" id="55785"/>
    <lineage>
        <taxon>Eukaryota</taxon>
        <taxon>Metazoa</taxon>
        <taxon>Ecdysozoa</taxon>
        <taxon>Nematoda</taxon>
        <taxon>Chromadorea</taxon>
        <taxon>Rhabditida</taxon>
        <taxon>Tylenchina</taxon>
        <taxon>Panagrolaimomorpha</taxon>
        <taxon>Panagrolaimoidea</taxon>
        <taxon>Panagrolaimidae</taxon>
        <taxon>Panagrolaimus</taxon>
    </lineage>
</organism>
<evidence type="ECO:0000313" key="2">
    <source>
        <dbReference type="WBParaSite" id="PS1159_v2.g9468.t1"/>
    </source>
</evidence>
<sequence length="440" mass="48774">MLTFCLQSLPPLLFASIGLIGTGVLLHQWQCGTFYTRIHEALMLTPALLGLKGNIEMTFASRLTTLSHLGKMDNKENCLSILGSNMALVQTQAIILSYFATIITVITESIRSDFSFQDSHILAASAVSSTTLSSIVLCLLIMGLVILARKLRVNPDNIMSPLASSMGDLITFLFFVGFGTLQVACCSADSGSCWLSIIFIVLSIFVIPVTFYFAYRNIFTRQTLIWGWFSILFAAIFSSGGGYILERSAIKFKNLAMFQPLLSGLAGNRAAVQCSRLSTSYHISCERLGVVNPEDTFQKKLNPWHTFDTKDIHSRTALVLIGCSVPSHLLFMSIIIAISKQNFLFNWQFFTSYCIAAFIQIVILMYFAQLLVYILWRLGADPDHSAIPILTSIADLFGIALLLSIFEFLSKYSPESIEEDVFRILNAGEISSHCSNETNI</sequence>
<dbReference type="WBParaSite" id="PS1159_v2.g9468.t1">
    <property type="protein sequence ID" value="PS1159_v2.g9468.t1"/>
    <property type="gene ID" value="PS1159_v2.g9468"/>
</dbReference>
<accession>A0AC35GWB6</accession>
<protein>
    <submittedName>
        <fullName evidence="2">SLC41A/MgtE integral membrane domain-containing protein</fullName>
    </submittedName>
</protein>
<evidence type="ECO:0000313" key="1">
    <source>
        <dbReference type="Proteomes" id="UP000887580"/>
    </source>
</evidence>
<reference evidence="2" key="1">
    <citation type="submission" date="2022-11" db="UniProtKB">
        <authorList>
            <consortium name="WormBaseParasite"/>
        </authorList>
    </citation>
    <scope>IDENTIFICATION</scope>
</reference>